<feature type="signal peptide" evidence="1">
    <location>
        <begin position="1"/>
        <end position="25"/>
    </location>
</feature>
<reference evidence="4" key="1">
    <citation type="submission" date="2017-10" db="EMBL/GenBank/DDBJ databases">
        <title>Completed PacBio SMRT sequence of Methylosinus trichosporium OB3b reveals presence of a third large plasmid.</title>
        <authorList>
            <person name="Charles T.C."/>
            <person name="Lynch M.D.J."/>
            <person name="Heil J.R."/>
            <person name="Cheng J."/>
        </authorList>
    </citation>
    <scope>NUCLEOTIDE SEQUENCE [LARGE SCALE GENOMIC DNA]</scope>
    <source>
        <strain evidence="4">OB3b</strain>
    </source>
</reference>
<dbReference type="AlphaFoldDB" id="A0A2D2D3Q6"/>
<evidence type="ECO:0000313" key="4">
    <source>
        <dbReference type="Proteomes" id="UP000230709"/>
    </source>
</evidence>
<dbReference type="SUPFAM" id="SSF51126">
    <property type="entry name" value="Pectin lyase-like"/>
    <property type="match status" value="1"/>
</dbReference>
<keyword evidence="4" id="KW-1185">Reference proteome</keyword>
<dbReference type="InterPro" id="IPR039448">
    <property type="entry name" value="Beta_helix"/>
</dbReference>
<dbReference type="RefSeq" id="WP_003615190.1">
    <property type="nucleotide sequence ID" value="NZ_ADVE02000001.1"/>
</dbReference>
<dbReference type="Pfam" id="PF13229">
    <property type="entry name" value="Beta_helix"/>
    <property type="match status" value="1"/>
</dbReference>
<gene>
    <name evidence="3" type="ORF">CQW49_18140</name>
</gene>
<dbReference type="Gene3D" id="2.160.20.10">
    <property type="entry name" value="Single-stranded right-handed beta-helix, Pectin lyase-like"/>
    <property type="match status" value="1"/>
</dbReference>
<dbReference type="Proteomes" id="UP000230709">
    <property type="component" value="Chromosome"/>
</dbReference>
<proteinExistence type="predicted"/>
<sequence length="289" mass="29263">MLVRFLRCAGLALGLAASCSGKASAAALSFLSVAGANAGDCSDPKTPCRTLSYALTKTSTGGEIKTLLPGNYGTATITTAITLTGVPGSLIMVGSGAVGLTINALSSQIVSISGFTLNGQGVGKIGVMVTKAGQLILRDCTIKNFTQTGVQLRPVTVMKFSIEDAFIANVGTYGVEVSKTGTGSATGVVHRSTIIGRGTSGIGVFLTQSANVRVSDSLIGHFEFGIYSGASPGNVLRVTRNTVSQNVNGVVIEKDVGAVAETGHDNFIAGNTTDIDTINGAPLTNVGTQ</sequence>
<dbReference type="STRING" id="595536.GCA_000178815_01553"/>
<dbReference type="PROSITE" id="PS51257">
    <property type="entry name" value="PROKAR_LIPOPROTEIN"/>
    <property type="match status" value="1"/>
</dbReference>
<dbReference type="InterPro" id="IPR011050">
    <property type="entry name" value="Pectin_lyase_fold/virulence"/>
</dbReference>
<feature type="chain" id="PRO_5013763406" description="Right handed beta helix domain-containing protein" evidence="1">
    <location>
        <begin position="26"/>
        <end position="289"/>
    </location>
</feature>
<dbReference type="InterPro" id="IPR012334">
    <property type="entry name" value="Pectin_lyas_fold"/>
</dbReference>
<name>A0A2D2D3Q6_METT3</name>
<dbReference type="KEGG" id="mtw:CQW49_18140"/>
<keyword evidence="1" id="KW-0732">Signal</keyword>
<accession>A0A2D2D3Q6</accession>
<evidence type="ECO:0000259" key="2">
    <source>
        <dbReference type="Pfam" id="PF13229"/>
    </source>
</evidence>
<feature type="domain" description="Right handed beta helix" evidence="2">
    <location>
        <begin position="105"/>
        <end position="254"/>
    </location>
</feature>
<dbReference type="EMBL" id="CP023737">
    <property type="protein sequence ID" value="ATQ69586.1"/>
    <property type="molecule type" value="Genomic_DNA"/>
</dbReference>
<evidence type="ECO:0000256" key="1">
    <source>
        <dbReference type="SAM" id="SignalP"/>
    </source>
</evidence>
<organism evidence="3 4">
    <name type="scientific">Methylosinus trichosporium (strain ATCC 35070 / NCIMB 11131 / UNIQEM 75 / OB3b)</name>
    <dbReference type="NCBI Taxonomy" id="595536"/>
    <lineage>
        <taxon>Bacteria</taxon>
        <taxon>Pseudomonadati</taxon>
        <taxon>Pseudomonadota</taxon>
        <taxon>Alphaproteobacteria</taxon>
        <taxon>Hyphomicrobiales</taxon>
        <taxon>Methylocystaceae</taxon>
        <taxon>Methylosinus</taxon>
    </lineage>
</organism>
<evidence type="ECO:0000313" key="3">
    <source>
        <dbReference type="EMBL" id="ATQ69586.1"/>
    </source>
</evidence>
<protein>
    <recommendedName>
        <fullName evidence="2">Right handed beta helix domain-containing protein</fullName>
    </recommendedName>
</protein>